<dbReference type="InterPro" id="IPR000962">
    <property type="entry name" value="Znf_DskA_TraR"/>
</dbReference>
<dbReference type="Proteomes" id="UP000248214">
    <property type="component" value="Unassembled WGS sequence"/>
</dbReference>
<dbReference type="InterPro" id="IPR018247">
    <property type="entry name" value="EF_Hand_1_Ca_BS"/>
</dbReference>
<evidence type="ECO:0000256" key="2">
    <source>
        <dbReference type="ARBA" id="ARBA00022771"/>
    </source>
</evidence>
<organism evidence="7 8">
    <name type="scientific">Salipaludibacillus keqinensis</name>
    <dbReference type="NCBI Taxonomy" id="2045207"/>
    <lineage>
        <taxon>Bacteria</taxon>
        <taxon>Bacillati</taxon>
        <taxon>Bacillota</taxon>
        <taxon>Bacilli</taxon>
        <taxon>Bacillales</taxon>
        <taxon>Bacillaceae</taxon>
    </lineage>
</organism>
<protein>
    <submittedName>
        <fullName evidence="7">Conjugal transfer protein TraR</fullName>
    </submittedName>
</protein>
<dbReference type="EMBL" id="PDOD01000001">
    <property type="protein sequence ID" value="PYZ95060.1"/>
    <property type="molecule type" value="Genomic_DNA"/>
</dbReference>
<keyword evidence="8" id="KW-1185">Reference proteome</keyword>
<evidence type="ECO:0000259" key="6">
    <source>
        <dbReference type="Pfam" id="PF01258"/>
    </source>
</evidence>
<feature type="zinc finger region" description="dksA C4-type" evidence="4">
    <location>
        <begin position="105"/>
        <end position="129"/>
    </location>
</feature>
<evidence type="ECO:0000313" key="7">
    <source>
        <dbReference type="EMBL" id="PYZ95060.1"/>
    </source>
</evidence>
<dbReference type="InterPro" id="IPR037187">
    <property type="entry name" value="DnaK_N"/>
</dbReference>
<dbReference type="NCBIfam" id="TIGR02890">
    <property type="entry name" value="bacill_yteA"/>
    <property type="match status" value="1"/>
</dbReference>
<dbReference type="AlphaFoldDB" id="A0A323TKF0"/>
<reference evidence="7 8" key="1">
    <citation type="submission" date="2017-10" db="EMBL/GenBank/DDBJ databases">
        <title>Bacillus sp. nov., a halophilic bacterium isolated from a Keqin Lake.</title>
        <authorList>
            <person name="Wang H."/>
        </authorList>
    </citation>
    <scope>NUCLEOTIDE SEQUENCE [LARGE SCALE GENOMIC DNA]</scope>
    <source>
        <strain evidence="7 8">KQ-12</strain>
    </source>
</reference>
<comment type="caution">
    <text evidence="7">The sequence shown here is derived from an EMBL/GenBank/DDBJ whole genome shotgun (WGS) entry which is preliminary data.</text>
</comment>
<feature type="region of interest" description="Disordered" evidence="5">
    <location>
        <begin position="131"/>
        <end position="187"/>
    </location>
</feature>
<keyword evidence="3" id="KW-0862">Zinc</keyword>
<dbReference type="PROSITE" id="PS51128">
    <property type="entry name" value="ZF_DKSA_2"/>
    <property type="match status" value="1"/>
</dbReference>
<feature type="compositionally biased region" description="Basic and acidic residues" evidence="5">
    <location>
        <begin position="156"/>
        <end position="187"/>
    </location>
</feature>
<feature type="domain" description="Zinc finger DksA/TraR C4-type" evidence="6">
    <location>
        <begin position="100"/>
        <end position="128"/>
    </location>
</feature>
<dbReference type="PANTHER" id="PTHR33823:SF4">
    <property type="entry name" value="GENERAL STRESS PROTEIN 16O"/>
    <property type="match status" value="1"/>
</dbReference>
<dbReference type="InterPro" id="IPR014240">
    <property type="entry name" value="YteA"/>
</dbReference>
<dbReference type="PROSITE" id="PS00018">
    <property type="entry name" value="EF_HAND_1"/>
    <property type="match status" value="1"/>
</dbReference>
<evidence type="ECO:0000256" key="4">
    <source>
        <dbReference type="PROSITE-ProRule" id="PRU00510"/>
    </source>
</evidence>
<gene>
    <name evidence="7" type="ORF">CR194_05975</name>
</gene>
<keyword evidence="2" id="KW-0863">Zinc-finger</keyword>
<feature type="compositionally biased region" description="Polar residues" evidence="5">
    <location>
        <begin position="144"/>
        <end position="155"/>
    </location>
</feature>
<dbReference type="Gene3D" id="1.20.120.910">
    <property type="entry name" value="DksA, coiled-coil domain"/>
    <property type="match status" value="1"/>
</dbReference>
<evidence type="ECO:0000256" key="1">
    <source>
        <dbReference type="ARBA" id="ARBA00022723"/>
    </source>
</evidence>
<accession>A0A323TKF0</accession>
<name>A0A323TKF0_9BACI</name>
<proteinExistence type="predicted"/>
<dbReference type="PANTHER" id="PTHR33823">
    <property type="entry name" value="RNA POLYMERASE-BINDING TRANSCRIPTION FACTOR DKSA-RELATED"/>
    <property type="match status" value="1"/>
</dbReference>
<dbReference type="GO" id="GO:0008270">
    <property type="term" value="F:zinc ion binding"/>
    <property type="evidence" value="ECO:0007669"/>
    <property type="project" value="UniProtKB-KW"/>
</dbReference>
<keyword evidence="1" id="KW-0479">Metal-binding</keyword>
<evidence type="ECO:0000256" key="3">
    <source>
        <dbReference type="ARBA" id="ARBA00022833"/>
    </source>
</evidence>
<dbReference type="SUPFAM" id="SSF109635">
    <property type="entry name" value="DnaK suppressor protein DksA, alpha-hairpin domain"/>
    <property type="match status" value="1"/>
</dbReference>
<evidence type="ECO:0000256" key="5">
    <source>
        <dbReference type="SAM" id="MobiDB-lite"/>
    </source>
</evidence>
<dbReference type="SUPFAM" id="SSF57716">
    <property type="entry name" value="Glucocorticoid receptor-like (DNA-binding domain)"/>
    <property type="match status" value="1"/>
</dbReference>
<evidence type="ECO:0000313" key="8">
    <source>
        <dbReference type="Proteomes" id="UP000248214"/>
    </source>
</evidence>
<dbReference type="Pfam" id="PF01258">
    <property type="entry name" value="zf-dskA_traR"/>
    <property type="match status" value="1"/>
</dbReference>
<sequence>MNDFKLFVVNLGGEISMKKSQIDQLHKLLLDVKKDYEETLNKTDSDQDNSIETDELSHATNHPGDHGTELFERQRDLAIDQNTANKLEEVNDALTLIDEGKYGICQECGNEIPFERLELIPMTAYCVDHAQENSRSQKRPVEESVTSPLDPNNTSYKEELRQDSWEKIDDHGTSDSPADRFDTKENY</sequence>